<proteinExistence type="predicted"/>
<comment type="caution">
    <text evidence="1">The sequence shown here is derived from an EMBL/GenBank/DDBJ whole genome shotgun (WGS) entry which is preliminary data.</text>
</comment>
<evidence type="ECO:0000313" key="2">
    <source>
        <dbReference type="Proteomes" id="UP001154860"/>
    </source>
</evidence>
<sequence length="720" mass="80436">MKTALTRTKLLASALVVIAVIGSAAYYLFDRHVVTGLVSGTEYSEDQLNEGAVDDLHSLTLAQAKKRLNYLEMDARDSINQIAMIESMRLEISPVANPDQPTGEKKQLRYDEPFVPFPAAELKTALEELARKTPAFEQFFFDNQSGLKLDVEPIREVLKRGALHDQREQERYAVQTVYFRDGTQQAFADVGLENVEEQDSSKAELKVNKPVERVSVALTYPSYPDFKKIVLDPKHPKVTGDNGEVYQLTALADDRASLLLVTPKDKTYVVEGLDADGKTLYSGGNSSNSPPTAEQKANLRAYYDELLRMQDNFSRYTTSAALQEHLEQFINGLPDSASASALTNVQATYQFEDTPASIVIYQLDPTQPQTLTLEMHNSVPPQARYIAYDNATKKSGFIDSNGQWVVKPRFERIEYSPMPGVFNMQVGKTPQKDGWSQLLFKYFAFVPGGHTLKELPFEIIEKPINDDLMIVERETNGPYGVYDVKKQQVVVPMKYVNAQVVGDLFIARPGLKTYGGDSSYGVWNLAGKELLAPRFSNIDVVSDYLYTTSADGGQTDVYTLQLQKLNPPGSTTIGAFIQGQPQLVQDRKSRKYSFITPEGKPLPISLPYDEVEPFSNGMAVVKKGERYGALDLTGKLRVPLKYTRLNPFQKNLASAEMDGFRGLVLIDKNNTLVKKLGSYTTYSLPTNSNDATYSIWDAKDENRVNVFNADGVQVDSYQRE</sequence>
<dbReference type="RefSeq" id="WP_205491568.1">
    <property type="nucleotide sequence ID" value="NZ_JAFHKI010000167.1"/>
</dbReference>
<dbReference type="PANTHER" id="PTHR37841">
    <property type="entry name" value="GLR2918 PROTEIN"/>
    <property type="match status" value="1"/>
</dbReference>
<dbReference type="InterPro" id="IPR032774">
    <property type="entry name" value="WG_beta_rep"/>
</dbReference>
<organism evidence="1 2">
    <name type="scientific">Pseudomonas lactucae</name>
    <dbReference type="NCBI Taxonomy" id="2813360"/>
    <lineage>
        <taxon>Bacteria</taxon>
        <taxon>Pseudomonadati</taxon>
        <taxon>Pseudomonadota</taxon>
        <taxon>Gammaproteobacteria</taxon>
        <taxon>Pseudomonadales</taxon>
        <taxon>Pseudomonadaceae</taxon>
        <taxon>Pseudomonas</taxon>
    </lineage>
</organism>
<dbReference type="AlphaFoldDB" id="A0A9X0YCC8"/>
<name>A0A9X0YCC8_9PSED</name>
<keyword evidence="2" id="KW-1185">Reference proteome</keyword>
<accession>A0A9X0YCC8</accession>
<dbReference type="EMBL" id="JAFHKJ010000060">
    <property type="protein sequence ID" value="MBN2977217.1"/>
    <property type="molecule type" value="Genomic_DNA"/>
</dbReference>
<dbReference type="Pfam" id="PF14903">
    <property type="entry name" value="WG_beta_rep"/>
    <property type="match status" value="2"/>
</dbReference>
<dbReference type="PANTHER" id="PTHR37841:SF1">
    <property type="entry name" value="DUF3298 DOMAIN-CONTAINING PROTEIN"/>
    <property type="match status" value="1"/>
</dbReference>
<protein>
    <submittedName>
        <fullName evidence="1">WG repeat-containing protein</fullName>
    </submittedName>
</protein>
<evidence type="ECO:0000313" key="1">
    <source>
        <dbReference type="EMBL" id="MBN2977217.1"/>
    </source>
</evidence>
<gene>
    <name evidence="1" type="ORF">JWR99_15150</name>
</gene>
<dbReference type="Proteomes" id="UP001154860">
    <property type="component" value="Unassembled WGS sequence"/>
</dbReference>
<reference evidence="1 2" key="1">
    <citation type="journal article" date="2021" name="Int. J. Syst. Evol. Microbiol.">
        <title>Pseudomonas lactucae sp. nov., a pathogen causing bacterial rot of lettuce in Japan.</title>
        <authorList>
            <person name="Sawada H."/>
            <person name="Fujikawa T."/>
            <person name="Satou M."/>
        </authorList>
    </citation>
    <scope>NUCLEOTIDE SEQUENCE [LARGE SCALE GENOMIC DNA]</scope>
    <source>
        <strain evidence="1 2">MAFF 301381</strain>
    </source>
</reference>
<reference evidence="1 2" key="2">
    <citation type="journal article" date="2023" name="Plant Pathol.">
        <title>Dismantling and reorganizing Pseudomonas marginalis sensu#lato.</title>
        <authorList>
            <person name="Sawada H."/>
            <person name="Fujikawa T."/>
            <person name="Satou M."/>
        </authorList>
    </citation>
    <scope>NUCLEOTIDE SEQUENCE [LARGE SCALE GENOMIC DNA]</scope>
    <source>
        <strain evidence="1 2">MAFF 301381</strain>
    </source>
</reference>